<keyword evidence="1" id="KW-0175">Coiled coil</keyword>
<name>A0AA37Q1W0_9BACT</name>
<gene>
    <name evidence="2" type="ORF">rosag_15520</name>
</gene>
<sequence>MKLAISEARRAQLRDAMRQLLQKSERETAARQRLSAIEGVDAAYRTHCANVGETSPAVVSVLGPNVERVQQALDHACTMTDAAIDATIDAIADAVLDAVLDAVNNAVTVHADEDAGALVGAGVVA</sequence>
<dbReference type="EMBL" id="BRXS01000002">
    <property type="protein sequence ID" value="GLC25039.1"/>
    <property type="molecule type" value="Genomic_DNA"/>
</dbReference>
<keyword evidence="3" id="KW-1185">Reference proteome</keyword>
<feature type="coiled-coil region" evidence="1">
    <location>
        <begin position="3"/>
        <end position="30"/>
    </location>
</feature>
<evidence type="ECO:0000256" key="1">
    <source>
        <dbReference type="SAM" id="Coils"/>
    </source>
</evidence>
<evidence type="ECO:0000313" key="3">
    <source>
        <dbReference type="Proteomes" id="UP001161325"/>
    </source>
</evidence>
<evidence type="ECO:0000313" key="2">
    <source>
        <dbReference type="EMBL" id="GLC25039.1"/>
    </source>
</evidence>
<accession>A0AA37Q1W0</accession>
<dbReference type="RefSeq" id="WP_284349479.1">
    <property type="nucleotide sequence ID" value="NZ_BRXS01000002.1"/>
</dbReference>
<dbReference type="AlphaFoldDB" id="A0AA37Q1W0"/>
<reference evidence="2" key="1">
    <citation type="submission" date="2022-08" db="EMBL/GenBank/DDBJ databases">
        <title>Draft genome sequencing of Roseisolibacter agri AW1220.</title>
        <authorList>
            <person name="Tobiishi Y."/>
            <person name="Tonouchi A."/>
        </authorList>
    </citation>
    <scope>NUCLEOTIDE SEQUENCE</scope>
    <source>
        <strain evidence="2">AW1220</strain>
    </source>
</reference>
<protein>
    <submittedName>
        <fullName evidence="2">Uncharacterized protein</fullName>
    </submittedName>
</protein>
<proteinExistence type="predicted"/>
<dbReference type="Proteomes" id="UP001161325">
    <property type="component" value="Unassembled WGS sequence"/>
</dbReference>
<organism evidence="2 3">
    <name type="scientific">Roseisolibacter agri</name>
    <dbReference type="NCBI Taxonomy" id="2014610"/>
    <lineage>
        <taxon>Bacteria</taxon>
        <taxon>Pseudomonadati</taxon>
        <taxon>Gemmatimonadota</taxon>
        <taxon>Gemmatimonadia</taxon>
        <taxon>Gemmatimonadales</taxon>
        <taxon>Gemmatimonadaceae</taxon>
        <taxon>Roseisolibacter</taxon>
    </lineage>
</organism>
<comment type="caution">
    <text evidence="2">The sequence shown here is derived from an EMBL/GenBank/DDBJ whole genome shotgun (WGS) entry which is preliminary data.</text>
</comment>